<sequence>MAIYALHGVAPTLPADGEYWIAPTAAVMGNVRLGREASIWFGVSARADHAEISIGDRSNVQENTVLHVDPGFPVKIGADTTIGHAAIIHGCTIGNGVIVGMGSVIMNGAVIGDGSIVGGGAVVTENANFPPNSLIVGTPAKAIRTLDGEKAKNLKSAAASYVANWRNMKTSLVPIQES</sequence>
<dbReference type="InterPro" id="IPR011004">
    <property type="entry name" value="Trimer_LpxA-like_sf"/>
</dbReference>
<reference evidence="2" key="1">
    <citation type="submission" date="2017-05" db="EMBL/GenBank/DDBJ databases">
        <title>Complete and WGS of Bordetella genogroups.</title>
        <authorList>
            <person name="Spilker T."/>
            <person name="Lipuma J."/>
        </authorList>
    </citation>
    <scope>NUCLEOTIDE SEQUENCE [LARGE SCALE GENOMIC DNA]</scope>
    <source>
        <strain evidence="2">AU16122</strain>
    </source>
</reference>
<dbReference type="Pfam" id="PF00132">
    <property type="entry name" value="Hexapep"/>
    <property type="match status" value="1"/>
</dbReference>
<dbReference type="RefSeq" id="WP_094855739.1">
    <property type="nucleotide sequence ID" value="NZ_NEVM01000005.1"/>
</dbReference>
<dbReference type="AlphaFoldDB" id="A0A261S1V8"/>
<dbReference type="Gene3D" id="2.160.10.10">
    <property type="entry name" value="Hexapeptide repeat proteins"/>
    <property type="match status" value="1"/>
</dbReference>
<dbReference type="SUPFAM" id="SSF51161">
    <property type="entry name" value="Trimeric LpxA-like enzymes"/>
    <property type="match status" value="1"/>
</dbReference>
<dbReference type="PANTHER" id="PTHR13061">
    <property type="entry name" value="DYNACTIN SUBUNIT P25"/>
    <property type="match status" value="1"/>
</dbReference>
<proteinExistence type="predicted"/>
<name>A0A261S1V8_9BORD</name>
<accession>A0A261S1V8</accession>
<dbReference type="InterPro" id="IPR050484">
    <property type="entry name" value="Transf_Hexapept/Carb_Anhydrase"/>
</dbReference>
<evidence type="ECO:0000313" key="2">
    <source>
        <dbReference type="Proteomes" id="UP000216020"/>
    </source>
</evidence>
<evidence type="ECO:0000313" key="1">
    <source>
        <dbReference type="EMBL" id="OZI31329.1"/>
    </source>
</evidence>
<organism evidence="1 2">
    <name type="scientific">Bordetella genomosp. 10</name>
    <dbReference type="NCBI Taxonomy" id="1416804"/>
    <lineage>
        <taxon>Bacteria</taxon>
        <taxon>Pseudomonadati</taxon>
        <taxon>Pseudomonadota</taxon>
        <taxon>Betaproteobacteria</taxon>
        <taxon>Burkholderiales</taxon>
        <taxon>Alcaligenaceae</taxon>
        <taxon>Bordetella</taxon>
    </lineage>
</organism>
<keyword evidence="2" id="KW-1185">Reference proteome</keyword>
<dbReference type="InterPro" id="IPR001451">
    <property type="entry name" value="Hexapep"/>
</dbReference>
<comment type="caution">
    <text evidence="1">The sequence shown here is derived from an EMBL/GenBank/DDBJ whole genome shotgun (WGS) entry which is preliminary data.</text>
</comment>
<dbReference type="OrthoDB" id="9803036at2"/>
<dbReference type="PANTHER" id="PTHR13061:SF29">
    <property type="entry name" value="GAMMA CARBONIC ANHYDRASE-LIKE 1, MITOCHONDRIAL-RELATED"/>
    <property type="match status" value="1"/>
</dbReference>
<dbReference type="Proteomes" id="UP000216020">
    <property type="component" value="Unassembled WGS sequence"/>
</dbReference>
<dbReference type="CDD" id="cd04645">
    <property type="entry name" value="LbH_gamma_CA_like"/>
    <property type="match status" value="1"/>
</dbReference>
<dbReference type="InterPro" id="IPR047324">
    <property type="entry name" value="LbH_gamma_CA-like"/>
</dbReference>
<dbReference type="EMBL" id="NEVM01000005">
    <property type="protein sequence ID" value="OZI31329.1"/>
    <property type="molecule type" value="Genomic_DNA"/>
</dbReference>
<gene>
    <name evidence="1" type="ORF">CAL29_25775</name>
</gene>
<protein>
    <submittedName>
        <fullName evidence="1">Gamma carbonic anhydrase family protein</fullName>
    </submittedName>
</protein>